<dbReference type="Pfam" id="PF08818">
    <property type="entry name" value="DUF1801"/>
    <property type="match status" value="1"/>
</dbReference>
<dbReference type="Gene3D" id="3.90.1150.200">
    <property type="match status" value="1"/>
</dbReference>
<protein>
    <submittedName>
        <fullName evidence="2">Uncharacterized protein YdhG (YjbR/CyaY superfamily)</fullName>
    </submittedName>
</protein>
<keyword evidence="3" id="KW-1185">Reference proteome</keyword>
<accession>A0A543EDV3</accession>
<dbReference type="AlphaFoldDB" id="A0A543EDV3"/>
<dbReference type="SUPFAM" id="SSF159888">
    <property type="entry name" value="YdhG-like"/>
    <property type="match status" value="1"/>
</dbReference>
<gene>
    <name evidence="2" type="ORF">FB391_3597</name>
</gene>
<comment type="caution">
    <text evidence="2">The sequence shown here is derived from an EMBL/GenBank/DDBJ whole genome shotgun (WGS) entry which is preliminary data.</text>
</comment>
<dbReference type="RefSeq" id="WP_141896442.1">
    <property type="nucleotide sequence ID" value="NZ_BAABLH010000004.1"/>
</dbReference>
<dbReference type="OrthoDB" id="3236524at2"/>
<feature type="domain" description="YdhG-like" evidence="1">
    <location>
        <begin position="16"/>
        <end position="119"/>
    </location>
</feature>
<proteinExistence type="predicted"/>
<evidence type="ECO:0000313" key="3">
    <source>
        <dbReference type="Proteomes" id="UP000320235"/>
    </source>
</evidence>
<name>A0A543EDV3_9MICO</name>
<evidence type="ECO:0000313" key="2">
    <source>
        <dbReference type="EMBL" id="TQM19761.1"/>
    </source>
</evidence>
<dbReference type="Proteomes" id="UP000320235">
    <property type="component" value="Unassembled WGS sequence"/>
</dbReference>
<reference evidence="2 3" key="1">
    <citation type="submission" date="2019-06" db="EMBL/GenBank/DDBJ databases">
        <title>Sequencing the genomes of 1000 actinobacteria strains.</title>
        <authorList>
            <person name="Klenk H.-P."/>
        </authorList>
    </citation>
    <scope>NUCLEOTIDE SEQUENCE [LARGE SCALE GENOMIC DNA]</scope>
    <source>
        <strain evidence="2 3">DSM 105492</strain>
    </source>
</reference>
<organism evidence="2 3">
    <name type="scientific">Microbacterium kyungheense</name>
    <dbReference type="NCBI Taxonomy" id="1263636"/>
    <lineage>
        <taxon>Bacteria</taxon>
        <taxon>Bacillati</taxon>
        <taxon>Actinomycetota</taxon>
        <taxon>Actinomycetes</taxon>
        <taxon>Micrococcales</taxon>
        <taxon>Microbacteriaceae</taxon>
        <taxon>Microbacterium</taxon>
    </lineage>
</organism>
<dbReference type="InterPro" id="IPR014922">
    <property type="entry name" value="YdhG-like"/>
</dbReference>
<dbReference type="EMBL" id="VFPE01000007">
    <property type="protein sequence ID" value="TQM19761.1"/>
    <property type="molecule type" value="Genomic_DNA"/>
</dbReference>
<evidence type="ECO:0000259" key="1">
    <source>
        <dbReference type="Pfam" id="PF08818"/>
    </source>
</evidence>
<sequence>MGTVDEYLESLDPDDRAVVSHVFDIVRAAVPDLEQGKSYGMPALLYRGKALIAVMRTKKHIGVYPFSGRVPDVVAAGLPEAQRAGFEHDGVDFDKGTIRFQPEAPLPDDTIRAIVTARIAEIEDPSLRKA</sequence>